<dbReference type="SMART" id="SM00382">
    <property type="entry name" value="AAA"/>
    <property type="match status" value="1"/>
</dbReference>
<dbReference type="InterPro" id="IPR003593">
    <property type="entry name" value="AAA+_ATPase"/>
</dbReference>
<dbReference type="PANTHER" id="PTHR46743">
    <property type="entry name" value="TEICHOIC ACIDS EXPORT ATP-BINDING PROTEIN TAGH"/>
    <property type="match status" value="1"/>
</dbReference>
<dbReference type="InterPro" id="IPR003439">
    <property type="entry name" value="ABC_transporter-like_ATP-bd"/>
</dbReference>
<dbReference type="PROSITE" id="PS00211">
    <property type="entry name" value="ABC_TRANSPORTER_1"/>
    <property type="match status" value="1"/>
</dbReference>
<keyword evidence="3" id="KW-1003">Cell membrane</keyword>
<dbReference type="CDD" id="cd03220">
    <property type="entry name" value="ABC_KpsT_Wzt"/>
    <property type="match status" value="1"/>
</dbReference>
<evidence type="ECO:0000256" key="1">
    <source>
        <dbReference type="ARBA" id="ARBA00005417"/>
    </source>
</evidence>
<dbReference type="AlphaFoldDB" id="A0A2R4XFH7"/>
<keyword evidence="3" id="KW-0472">Membrane</keyword>
<feature type="domain" description="ABC transporter" evidence="6">
    <location>
        <begin position="2"/>
        <end position="226"/>
    </location>
</feature>
<name>A0A2R4XFH7_9BURK</name>
<dbReference type="Gene3D" id="3.40.50.300">
    <property type="entry name" value="P-loop containing nucleotide triphosphate hydrolases"/>
    <property type="match status" value="1"/>
</dbReference>
<dbReference type="Pfam" id="PF00005">
    <property type="entry name" value="ABC_tran"/>
    <property type="match status" value="1"/>
</dbReference>
<dbReference type="RefSeq" id="WP_108619999.1">
    <property type="nucleotide sequence ID" value="NZ_CP028901.1"/>
</dbReference>
<dbReference type="OrthoDB" id="9778870at2"/>
<dbReference type="Proteomes" id="UP000244571">
    <property type="component" value="Chromosome"/>
</dbReference>
<dbReference type="PANTHER" id="PTHR46743:SF2">
    <property type="entry name" value="TEICHOIC ACIDS EXPORT ATP-BINDING PROTEIN TAGH"/>
    <property type="match status" value="1"/>
</dbReference>
<dbReference type="GO" id="GO:0140359">
    <property type="term" value="F:ABC-type transporter activity"/>
    <property type="evidence" value="ECO:0007669"/>
    <property type="project" value="InterPro"/>
</dbReference>
<organism evidence="7 8">
    <name type="scientific">Orrella marina</name>
    <dbReference type="NCBI Taxonomy" id="2163011"/>
    <lineage>
        <taxon>Bacteria</taxon>
        <taxon>Pseudomonadati</taxon>
        <taxon>Pseudomonadota</taxon>
        <taxon>Betaproteobacteria</taxon>
        <taxon>Burkholderiales</taxon>
        <taxon>Alcaligenaceae</taxon>
        <taxon>Orrella</taxon>
    </lineage>
</organism>
<dbReference type="GO" id="GO:0016020">
    <property type="term" value="C:membrane"/>
    <property type="evidence" value="ECO:0007669"/>
    <property type="project" value="InterPro"/>
</dbReference>
<comment type="similarity">
    <text evidence="1">Belongs to the ABC transporter superfamily.</text>
</comment>
<dbReference type="EMBL" id="CP028901">
    <property type="protein sequence ID" value="AWB32558.1"/>
    <property type="molecule type" value="Genomic_DNA"/>
</dbReference>
<dbReference type="InterPro" id="IPR017871">
    <property type="entry name" value="ABC_transporter-like_CS"/>
</dbReference>
<evidence type="ECO:0000256" key="2">
    <source>
        <dbReference type="ARBA" id="ARBA00022448"/>
    </source>
</evidence>
<dbReference type="InterPro" id="IPR027417">
    <property type="entry name" value="P-loop_NTPase"/>
</dbReference>
<evidence type="ECO:0000259" key="6">
    <source>
        <dbReference type="PROSITE" id="PS50893"/>
    </source>
</evidence>
<dbReference type="InterPro" id="IPR015860">
    <property type="entry name" value="ABC_transpr_TagH-like"/>
</dbReference>
<dbReference type="PROSITE" id="PS50893">
    <property type="entry name" value="ABC_TRANSPORTER_2"/>
    <property type="match status" value="1"/>
</dbReference>
<dbReference type="SUPFAM" id="SSF52540">
    <property type="entry name" value="P-loop containing nucleoside triphosphate hydrolases"/>
    <property type="match status" value="1"/>
</dbReference>
<keyword evidence="2" id="KW-0813">Transport</keyword>
<dbReference type="GO" id="GO:0016887">
    <property type="term" value="F:ATP hydrolysis activity"/>
    <property type="evidence" value="ECO:0007669"/>
    <property type="project" value="InterPro"/>
</dbReference>
<gene>
    <name evidence="7" type="ORF">DBV39_01210</name>
</gene>
<reference evidence="7 8" key="1">
    <citation type="submission" date="2018-04" db="EMBL/GenBank/DDBJ databases">
        <title>Bordetella sp. HZ20 isolated from seawater.</title>
        <authorList>
            <person name="Sun C."/>
        </authorList>
    </citation>
    <scope>NUCLEOTIDE SEQUENCE [LARGE SCALE GENOMIC DNA]</scope>
    <source>
        <strain evidence="7 8">HZ20</strain>
    </source>
</reference>
<accession>A0A2R4XFH7</accession>
<protein>
    <submittedName>
        <fullName evidence="7">ABC transporter ATP-binding protein</fullName>
    </submittedName>
</protein>
<evidence type="ECO:0000313" key="8">
    <source>
        <dbReference type="Proteomes" id="UP000244571"/>
    </source>
</evidence>
<keyword evidence="4" id="KW-0547">Nucleotide-binding</keyword>
<evidence type="ECO:0000256" key="3">
    <source>
        <dbReference type="ARBA" id="ARBA00022475"/>
    </source>
</evidence>
<dbReference type="KEGG" id="boz:DBV39_01210"/>
<keyword evidence="8" id="KW-1185">Reference proteome</keyword>
<dbReference type="InterPro" id="IPR050683">
    <property type="entry name" value="Bact_Polysacc_Export_ATP-bd"/>
</dbReference>
<evidence type="ECO:0000313" key="7">
    <source>
        <dbReference type="EMBL" id="AWB32558.1"/>
    </source>
</evidence>
<evidence type="ECO:0000256" key="4">
    <source>
        <dbReference type="ARBA" id="ARBA00022741"/>
    </source>
</evidence>
<proteinExistence type="inferred from homology"/>
<evidence type="ECO:0000256" key="5">
    <source>
        <dbReference type="ARBA" id="ARBA00022840"/>
    </source>
</evidence>
<sequence>MIEFRNVTKSYKDRVTKKRHYVFRNLSFSVPPGRNVALIGRNGAGKSTMMRLIAGNDRPDSGKIITPDSISWPVGLSGGFQSSLSARENVKFVARIQGKRGADLQDIIRRVEEFAEIGEYFDRPMRTYSSGMRSRVGFGMSLAFEFDYYLVDEAMSVGDAHFRAKAAKAFKDKVGKANIILVTHGMGQVRQLCDCVLLLEKGQVKLFDDVEEGISAYEGDAGKSRNKRGIVDAMLVNDE</sequence>
<keyword evidence="5 7" id="KW-0067">ATP-binding</keyword>
<dbReference type="GO" id="GO:0005524">
    <property type="term" value="F:ATP binding"/>
    <property type="evidence" value="ECO:0007669"/>
    <property type="project" value="UniProtKB-KW"/>
</dbReference>